<dbReference type="NCBIfam" id="NF001752">
    <property type="entry name" value="PRK00481.1-1"/>
    <property type="match status" value="1"/>
</dbReference>
<dbReference type="RefSeq" id="WP_207598529.1">
    <property type="nucleotide sequence ID" value="NZ_JAFNJU010000002.1"/>
</dbReference>
<gene>
    <name evidence="6" type="ORF">J3A84_02980</name>
</gene>
<feature type="binding site" evidence="4">
    <location>
        <position position="149"/>
    </location>
    <ligand>
        <name>Zn(2+)</name>
        <dbReference type="ChEBI" id="CHEBI:29105"/>
    </ligand>
</feature>
<evidence type="ECO:0000256" key="3">
    <source>
        <dbReference type="ARBA" id="ARBA00023027"/>
    </source>
</evidence>
<feature type="binding site" evidence="4">
    <location>
        <position position="147"/>
    </location>
    <ligand>
        <name>Zn(2+)</name>
        <dbReference type="ChEBI" id="CHEBI:29105"/>
    </ligand>
</feature>
<dbReference type="Pfam" id="PF02146">
    <property type="entry name" value="SIR2"/>
    <property type="match status" value="1"/>
</dbReference>
<sequence>MDKIDKIVDLILQAEKIVILTGAGMSTESGLKDFRSKDGLASRTYEGYYPEEILSRDFFYKETALFYQYLKEKLNVTGISPNKGHLILAQWEEIKDITIITQNIDSLHQKAGSTKVLEIHGTLAKCTCTRCRNTVLLKEVLREGYECPCGGIYKPDIVLYDEEVHQISEAFRLAGEADLLIVLGTSLKVYPAASIPSVYGASRKGMVIINRDETPHAHDYRVIEVNEGIGSTLEKINRRLKRTPVENL</sequence>
<name>A0A939H6H5_9CLOT</name>
<dbReference type="Gene3D" id="3.30.1600.10">
    <property type="entry name" value="SIR2/SIRT2 'Small Domain"/>
    <property type="match status" value="1"/>
</dbReference>
<dbReference type="AlphaFoldDB" id="A0A939H6H5"/>
<dbReference type="EMBL" id="JAFNJU010000002">
    <property type="protein sequence ID" value="MBO1264006.1"/>
    <property type="molecule type" value="Genomic_DNA"/>
</dbReference>
<organism evidence="6 7">
    <name type="scientific">Proteiniclasticum aestuarii</name>
    <dbReference type="NCBI Taxonomy" id="2817862"/>
    <lineage>
        <taxon>Bacteria</taxon>
        <taxon>Bacillati</taxon>
        <taxon>Bacillota</taxon>
        <taxon>Clostridia</taxon>
        <taxon>Eubacteriales</taxon>
        <taxon>Clostridiaceae</taxon>
        <taxon>Proteiniclasticum</taxon>
    </lineage>
</organism>
<evidence type="ECO:0000313" key="7">
    <source>
        <dbReference type="Proteomes" id="UP000664218"/>
    </source>
</evidence>
<feature type="domain" description="Deacetylase sirtuin-type" evidence="5">
    <location>
        <begin position="1"/>
        <end position="248"/>
    </location>
</feature>
<comment type="caution">
    <text evidence="6">The sequence shown here is derived from an EMBL/GenBank/DDBJ whole genome shotgun (WGS) entry which is preliminary data.</text>
</comment>
<dbReference type="CDD" id="cd01407">
    <property type="entry name" value="SIR2-fam"/>
    <property type="match status" value="1"/>
</dbReference>
<dbReference type="InterPro" id="IPR026591">
    <property type="entry name" value="Sirtuin_cat_small_dom_sf"/>
</dbReference>
<dbReference type="SUPFAM" id="SSF52467">
    <property type="entry name" value="DHS-like NAD/FAD-binding domain"/>
    <property type="match status" value="1"/>
</dbReference>
<dbReference type="PANTHER" id="PTHR11085:SF4">
    <property type="entry name" value="NAD-DEPENDENT PROTEIN DEACYLASE"/>
    <property type="match status" value="1"/>
</dbReference>
<keyword evidence="7" id="KW-1185">Reference proteome</keyword>
<accession>A0A939H6H5</accession>
<proteinExistence type="predicted"/>
<protein>
    <recommendedName>
        <fullName evidence="1">protein acetyllysine N-acetyltransferase</fullName>
        <ecNumber evidence="1">2.3.1.286</ecNumber>
    </recommendedName>
</protein>
<dbReference type="InterPro" id="IPR003000">
    <property type="entry name" value="Sirtuin"/>
</dbReference>
<evidence type="ECO:0000256" key="4">
    <source>
        <dbReference type="PROSITE-ProRule" id="PRU00236"/>
    </source>
</evidence>
<evidence type="ECO:0000256" key="1">
    <source>
        <dbReference type="ARBA" id="ARBA00012928"/>
    </source>
</evidence>
<dbReference type="GO" id="GO:0046872">
    <property type="term" value="F:metal ion binding"/>
    <property type="evidence" value="ECO:0007669"/>
    <property type="project" value="UniProtKB-KW"/>
</dbReference>
<dbReference type="PANTHER" id="PTHR11085">
    <property type="entry name" value="NAD-DEPENDENT PROTEIN DEACYLASE SIRTUIN-5, MITOCHONDRIAL-RELATED"/>
    <property type="match status" value="1"/>
</dbReference>
<dbReference type="InterPro" id="IPR029035">
    <property type="entry name" value="DHS-like_NAD/FAD-binding_dom"/>
</dbReference>
<evidence type="ECO:0000313" key="6">
    <source>
        <dbReference type="EMBL" id="MBO1264006.1"/>
    </source>
</evidence>
<keyword evidence="2" id="KW-0808">Transferase</keyword>
<feature type="binding site" evidence="4">
    <location>
        <position position="128"/>
    </location>
    <ligand>
        <name>Zn(2+)</name>
        <dbReference type="ChEBI" id="CHEBI:29105"/>
    </ligand>
</feature>
<feature type="binding site" evidence="4">
    <location>
        <position position="131"/>
    </location>
    <ligand>
        <name>Zn(2+)</name>
        <dbReference type="ChEBI" id="CHEBI:29105"/>
    </ligand>
</feature>
<keyword evidence="4" id="KW-0479">Metal-binding</keyword>
<feature type="active site" description="Proton acceptor" evidence="4">
    <location>
        <position position="120"/>
    </location>
</feature>
<dbReference type="GO" id="GO:0070403">
    <property type="term" value="F:NAD+ binding"/>
    <property type="evidence" value="ECO:0007669"/>
    <property type="project" value="InterPro"/>
</dbReference>
<dbReference type="PROSITE" id="PS50305">
    <property type="entry name" value="SIRTUIN"/>
    <property type="match status" value="1"/>
</dbReference>
<dbReference type="GO" id="GO:0017136">
    <property type="term" value="F:histone deacetylase activity, NAD-dependent"/>
    <property type="evidence" value="ECO:0007669"/>
    <property type="project" value="TreeGrafter"/>
</dbReference>
<reference evidence="6" key="1">
    <citation type="submission" date="2021-03" db="EMBL/GenBank/DDBJ databases">
        <title>Proteiniclasticum marinus sp. nov., isolated from tidal flat sediment.</title>
        <authorList>
            <person name="Namirimu T."/>
            <person name="Yang J.-A."/>
            <person name="Yang S.-H."/>
            <person name="Kim Y.-J."/>
            <person name="Kwon K.K."/>
        </authorList>
    </citation>
    <scope>NUCLEOTIDE SEQUENCE</scope>
    <source>
        <strain evidence="6">SCR006</strain>
    </source>
</reference>
<evidence type="ECO:0000256" key="2">
    <source>
        <dbReference type="ARBA" id="ARBA00022679"/>
    </source>
</evidence>
<evidence type="ECO:0000259" key="5">
    <source>
        <dbReference type="PROSITE" id="PS50305"/>
    </source>
</evidence>
<keyword evidence="3" id="KW-0520">NAD</keyword>
<dbReference type="Proteomes" id="UP000664218">
    <property type="component" value="Unassembled WGS sequence"/>
</dbReference>
<keyword evidence="4" id="KW-0862">Zinc</keyword>
<dbReference type="EC" id="2.3.1.286" evidence="1"/>
<dbReference type="Gene3D" id="3.40.50.1220">
    <property type="entry name" value="TPP-binding domain"/>
    <property type="match status" value="1"/>
</dbReference>
<dbReference type="InterPro" id="IPR026590">
    <property type="entry name" value="Ssirtuin_cat_dom"/>
</dbReference>
<dbReference type="InterPro" id="IPR050134">
    <property type="entry name" value="NAD-dep_sirtuin_deacylases"/>
</dbReference>